<comment type="function">
    <text evidence="10">Catalyzes the 1,3-allylic rearrangement of the homoallylic substrate isopentenyl (IPP) to its highly electrophilic allylic isomer, dimethylallyl diphosphate (DMAPP).</text>
</comment>
<dbReference type="PROSITE" id="PS51462">
    <property type="entry name" value="NUDIX"/>
    <property type="match status" value="1"/>
</dbReference>
<dbReference type="GO" id="GO:0005737">
    <property type="term" value="C:cytoplasm"/>
    <property type="evidence" value="ECO:0007669"/>
    <property type="project" value="UniProtKB-SubCell"/>
</dbReference>
<evidence type="ECO:0000256" key="5">
    <source>
        <dbReference type="ARBA" id="ARBA00022723"/>
    </source>
</evidence>
<dbReference type="EC" id="5.3.3.2" evidence="3 10"/>
<name>A0AB73BLH3_9GAMM</name>
<dbReference type="PANTHER" id="PTHR10885:SF0">
    <property type="entry name" value="ISOPENTENYL-DIPHOSPHATE DELTA-ISOMERASE"/>
    <property type="match status" value="1"/>
</dbReference>
<feature type="binding site" evidence="10">
    <location>
        <position position="87"/>
    </location>
    <ligand>
        <name>Mg(2+)</name>
        <dbReference type="ChEBI" id="CHEBI:18420"/>
    </ligand>
</feature>
<dbReference type="InterPro" id="IPR056375">
    <property type="entry name" value="Idi_bact"/>
</dbReference>
<gene>
    <name evidence="10" type="primary">idi</name>
    <name evidence="12" type="ORF">EU508_00880</name>
</gene>
<dbReference type="GO" id="GO:0009240">
    <property type="term" value="P:isopentenyl diphosphate biosynthetic process"/>
    <property type="evidence" value="ECO:0007669"/>
    <property type="project" value="TreeGrafter"/>
</dbReference>
<evidence type="ECO:0000256" key="2">
    <source>
        <dbReference type="ARBA" id="ARBA00007579"/>
    </source>
</evidence>
<dbReference type="CDD" id="cd02885">
    <property type="entry name" value="NUDIX_IPP_Isomerase"/>
    <property type="match status" value="1"/>
</dbReference>
<dbReference type="InterPro" id="IPR011876">
    <property type="entry name" value="IsopentenylPP_isomerase_typ1"/>
</dbReference>
<feature type="binding site" evidence="10">
    <location>
        <position position="114"/>
    </location>
    <ligand>
        <name>Mn(2+)</name>
        <dbReference type="ChEBI" id="CHEBI:29035"/>
    </ligand>
</feature>
<dbReference type="NCBIfam" id="NF002995">
    <property type="entry name" value="PRK03759.1"/>
    <property type="match status" value="1"/>
</dbReference>
<dbReference type="PANTHER" id="PTHR10885">
    <property type="entry name" value="ISOPENTENYL-DIPHOSPHATE DELTA-ISOMERASE"/>
    <property type="match status" value="1"/>
</dbReference>
<evidence type="ECO:0000256" key="8">
    <source>
        <dbReference type="ARBA" id="ARBA00023229"/>
    </source>
</evidence>
<comment type="cofactor">
    <cofactor evidence="10">
        <name>Mn(2+)</name>
        <dbReference type="ChEBI" id="CHEBI:29035"/>
    </cofactor>
    <text evidence="10">Binds 1 Mn(2+) ion per subunit.</text>
</comment>
<dbReference type="Gene3D" id="3.90.79.10">
    <property type="entry name" value="Nucleoside Triphosphate Pyrophosphohydrolase"/>
    <property type="match status" value="1"/>
</dbReference>
<dbReference type="PIRSF" id="PIRSF018427">
    <property type="entry name" value="Isopntndiph_ism"/>
    <property type="match status" value="1"/>
</dbReference>
<evidence type="ECO:0000256" key="3">
    <source>
        <dbReference type="ARBA" id="ARBA00012057"/>
    </source>
</evidence>
<accession>A0AB73BLH3</accession>
<dbReference type="AlphaFoldDB" id="A0AB73BLH3"/>
<feature type="domain" description="Nudix hydrolase" evidence="11">
    <location>
        <begin position="30"/>
        <end position="162"/>
    </location>
</feature>
<reference evidence="12 13" key="1">
    <citation type="submission" date="2019-01" db="EMBL/GenBank/DDBJ databases">
        <title>Genome sequences of marine Pseudoalteromonas species.</title>
        <authorList>
            <person name="Boraston A.B."/>
            <person name="Hehemann J.-H."/>
            <person name="Vickers C.J."/>
            <person name="Salama-Alber O."/>
            <person name="Abe K."/>
            <person name="Hettle A.J."/>
        </authorList>
    </citation>
    <scope>NUCLEOTIDE SEQUENCE [LARGE SCALE GENOMIC DNA]</scope>
    <source>
        <strain evidence="12 13">PS42</strain>
    </source>
</reference>
<dbReference type="GO" id="GO:0050992">
    <property type="term" value="P:dimethylallyl diphosphate biosynthetic process"/>
    <property type="evidence" value="ECO:0007669"/>
    <property type="project" value="UniProtKB-UniRule"/>
</dbReference>
<keyword evidence="5 10" id="KW-0479">Metal-binding</keyword>
<dbReference type="HAMAP" id="MF_00202">
    <property type="entry name" value="Idi"/>
    <property type="match status" value="1"/>
</dbReference>
<feature type="binding site" evidence="10">
    <location>
        <position position="26"/>
    </location>
    <ligand>
        <name>Mn(2+)</name>
        <dbReference type="ChEBI" id="CHEBI:29035"/>
    </ligand>
</feature>
<keyword evidence="6 10" id="KW-0460">Magnesium</keyword>
<keyword evidence="9 10" id="KW-0413">Isomerase</keyword>
<evidence type="ECO:0000256" key="9">
    <source>
        <dbReference type="ARBA" id="ARBA00023235"/>
    </source>
</evidence>
<dbReference type="GO" id="GO:0004452">
    <property type="term" value="F:isopentenyl-diphosphate delta-isomerase activity"/>
    <property type="evidence" value="ECO:0007669"/>
    <property type="project" value="UniProtKB-UniRule"/>
</dbReference>
<comment type="caution">
    <text evidence="12">The sequence shown here is derived from an EMBL/GenBank/DDBJ whole genome shotgun (WGS) entry which is preliminary data.</text>
</comment>
<keyword evidence="4 10" id="KW-0963">Cytoplasm</keyword>
<evidence type="ECO:0000256" key="1">
    <source>
        <dbReference type="ARBA" id="ARBA00004826"/>
    </source>
</evidence>
<feature type="binding site" evidence="10">
    <location>
        <position position="112"/>
    </location>
    <ligand>
        <name>Mn(2+)</name>
        <dbReference type="ChEBI" id="CHEBI:29035"/>
    </ligand>
</feature>
<comment type="pathway">
    <text evidence="1 10">Isoprenoid biosynthesis; dimethylallyl diphosphate biosynthesis; dimethylallyl diphosphate from isopentenyl diphosphate: step 1/1.</text>
</comment>
<feature type="binding site" evidence="10">
    <location>
        <position position="69"/>
    </location>
    <ligand>
        <name>Mn(2+)</name>
        <dbReference type="ChEBI" id="CHEBI:29035"/>
    </ligand>
</feature>
<evidence type="ECO:0000259" key="11">
    <source>
        <dbReference type="PROSITE" id="PS51462"/>
    </source>
</evidence>
<organism evidence="12 13">
    <name type="scientific">Pseudoalteromonas fuliginea</name>
    <dbReference type="NCBI Taxonomy" id="1872678"/>
    <lineage>
        <taxon>Bacteria</taxon>
        <taxon>Pseudomonadati</taxon>
        <taxon>Pseudomonadota</taxon>
        <taxon>Gammaproteobacteria</taxon>
        <taxon>Alteromonadales</taxon>
        <taxon>Pseudoalteromonadaceae</taxon>
        <taxon>Pseudoalteromonas</taxon>
    </lineage>
</organism>
<proteinExistence type="inferred from homology"/>
<dbReference type="EMBL" id="SEUK01000033">
    <property type="protein sequence ID" value="KAA1164815.1"/>
    <property type="molecule type" value="Genomic_DNA"/>
</dbReference>
<evidence type="ECO:0000313" key="13">
    <source>
        <dbReference type="Proteomes" id="UP000324162"/>
    </source>
</evidence>
<comment type="similarity">
    <text evidence="2 10">Belongs to the IPP isomerase type 1 family.</text>
</comment>
<comment type="catalytic activity">
    <reaction evidence="10">
        <text>isopentenyl diphosphate = dimethylallyl diphosphate</text>
        <dbReference type="Rhea" id="RHEA:23284"/>
        <dbReference type="ChEBI" id="CHEBI:57623"/>
        <dbReference type="ChEBI" id="CHEBI:128769"/>
        <dbReference type="EC" id="5.3.3.2"/>
    </reaction>
</comment>
<dbReference type="InterPro" id="IPR015797">
    <property type="entry name" value="NUDIX_hydrolase-like_dom_sf"/>
</dbReference>
<sequence length="174" mass="20236">MSEFENVVLVDEQGNETGLMPKLEAHQKGVLHRAFSIFIFNANNQLMIHQRSANKYHSAGLWTNTCCSHPRKGESVFDAGQRRLMEEMGFTTQLTELIHFTYICKMENGLFEHEFDHVLVGYYDGSPKVNLEEVSDWRWENLDDIQSQLATNPEHYTRWLPIALQKLQPFLVGY</sequence>
<evidence type="ECO:0000256" key="7">
    <source>
        <dbReference type="ARBA" id="ARBA00023211"/>
    </source>
</evidence>
<protein>
    <recommendedName>
        <fullName evidence="3 10">Isopentenyl-diphosphate Delta-isomerase</fullName>
        <shortName evidence="10">IPP isomerase</shortName>
        <ecNumber evidence="3 10">5.3.3.2</ecNumber>
    </recommendedName>
    <alternativeName>
        <fullName evidence="10">IPP:DMAPP isomerase</fullName>
    </alternativeName>
    <alternativeName>
        <fullName evidence="10">Isopentenyl pyrophosphate isomerase</fullName>
    </alternativeName>
</protein>
<comment type="cofactor">
    <cofactor evidence="10">
        <name>Mg(2+)</name>
        <dbReference type="ChEBI" id="CHEBI:18420"/>
    </cofactor>
    <text evidence="10">Binds 1 Mg(2+) ion per subunit. The magnesium ion binds only when substrate is bound.</text>
</comment>
<keyword evidence="8 10" id="KW-0414">Isoprene biosynthesis</keyword>
<feature type="active site" evidence="10">
    <location>
        <position position="67"/>
    </location>
</feature>
<evidence type="ECO:0000256" key="6">
    <source>
        <dbReference type="ARBA" id="ARBA00022842"/>
    </source>
</evidence>
<comment type="subcellular location">
    <subcellularLocation>
        <location evidence="10">Cytoplasm</location>
    </subcellularLocation>
</comment>
<dbReference type="RefSeq" id="WP_149613328.1">
    <property type="nucleotide sequence ID" value="NZ_SEUK01000033.1"/>
</dbReference>
<dbReference type="NCBIfam" id="TIGR02150">
    <property type="entry name" value="IPP_isom_1"/>
    <property type="match status" value="1"/>
</dbReference>
<dbReference type="Pfam" id="PF00293">
    <property type="entry name" value="NUDIX"/>
    <property type="match status" value="1"/>
</dbReference>
<evidence type="ECO:0000256" key="4">
    <source>
        <dbReference type="ARBA" id="ARBA00022490"/>
    </source>
</evidence>
<dbReference type="InterPro" id="IPR000086">
    <property type="entry name" value="NUDIX_hydrolase_dom"/>
</dbReference>
<feature type="binding site" evidence="10">
    <location>
        <position position="32"/>
    </location>
    <ligand>
        <name>Mn(2+)</name>
        <dbReference type="ChEBI" id="CHEBI:29035"/>
    </ligand>
</feature>
<evidence type="ECO:0000256" key="10">
    <source>
        <dbReference type="HAMAP-Rule" id="MF_00202"/>
    </source>
</evidence>
<dbReference type="Proteomes" id="UP000324162">
    <property type="component" value="Unassembled WGS sequence"/>
</dbReference>
<keyword evidence="7 10" id="KW-0464">Manganese</keyword>
<evidence type="ECO:0000313" key="12">
    <source>
        <dbReference type="EMBL" id="KAA1164815.1"/>
    </source>
</evidence>
<dbReference type="GO" id="GO:0046872">
    <property type="term" value="F:metal ion binding"/>
    <property type="evidence" value="ECO:0007669"/>
    <property type="project" value="UniProtKB-KW"/>
</dbReference>
<feature type="active site" evidence="10">
    <location>
        <position position="114"/>
    </location>
</feature>
<dbReference type="SUPFAM" id="SSF55811">
    <property type="entry name" value="Nudix"/>
    <property type="match status" value="1"/>
</dbReference>